<evidence type="ECO:0000313" key="2">
    <source>
        <dbReference type="EMBL" id="KIU27457.1"/>
    </source>
</evidence>
<dbReference type="AlphaFoldDB" id="A0A0D1M9X4"/>
<dbReference type="PROSITE" id="PS51186">
    <property type="entry name" value="GNAT"/>
    <property type="match status" value="1"/>
</dbReference>
<protein>
    <submittedName>
        <fullName evidence="2">GCN5 family acetyltransferase</fullName>
    </submittedName>
</protein>
<dbReference type="SUPFAM" id="SSF55729">
    <property type="entry name" value="Acyl-CoA N-acyltransferases (Nat)"/>
    <property type="match status" value="1"/>
</dbReference>
<dbReference type="Gene3D" id="3.40.630.30">
    <property type="match status" value="1"/>
</dbReference>
<feature type="domain" description="N-acetyltransferase" evidence="1">
    <location>
        <begin position="82"/>
        <end position="216"/>
    </location>
</feature>
<dbReference type="Pfam" id="PF13508">
    <property type="entry name" value="Acetyltransf_7"/>
    <property type="match status" value="1"/>
</dbReference>
<keyword evidence="2" id="KW-0808">Transferase</keyword>
<dbReference type="Proteomes" id="UP000033203">
    <property type="component" value="Unassembled WGS sequence"/>
</dbReference>
<dbReference type="EMBL" id="JXTP01000046">
    <property type="protein sequence ID" value="KIU27457.1"/>
    <property type="molecule type" value="Genomic_DNA"/>
</dbReference>
<evidence type="ECO:0000259" key="1">
    <source>
        <dbReference type="PROSITE" id="PS51186"/>
    </source>
</evidence>
<dbReference type="PATRIC" id="fig|1549858.7.peg.4021"/>
<accession>A0A0D1M9X4</accession>
<dbReference type="GO" id="GO:0016747">
    <property type="term" value="F:acyltransferase activity, transferring groups other than amino-acyl groups"/>
    <property type="evidence" value="ECO:0007669"/>
    <property type="project" value="InterPro"/>
</dbReference>
<sequence length="216" mass="22905">MRPTATPPHAPDPALVRGWLAARSLARGLPAPVADHGGWRVDTGTEPERQRYVFAIAGPGLDHLAATITEPAIFLKLCADAATLRAILPPRWTITDANRMMVTDGPPPARRPLPAGYIATTTHTAGVAHVAITGPAGDLAASGYAAELDGVFVYDRIVTAEAHRRRGLGHALMTTLATTRRSPRAQQILTATDMGAALYASLGWREYCPYTSAAIV</sequence>
<proteinExistence type="predicted"/>
<dbReference type="InterPro" id="IPR000182">
    <property type="entry name" value="GNAT_dom"/>
</dbReference>
<gene>
    <name evidence="2" type="ORF">SR41_10280</name>
</gene>
<name>A0A0D1M9X4_9SPHN</name>
<dbReference type="InterPro" id="IPR016181">
    <property type="entry name" value="Acyl_CoA_acyltransferase"/>
</dbReference>
<evidence type="ECO:0000313" key="3">
    <source>
        <dbReference type="Proteomes" id="UP000033203"/>
    </source>
</evidence>
<comment type="caution">
    <text evidence="2">The sequence shown here is derived from an EMBL/GenBank/DDBJ whole genome shotgun (WGS) entry which is preliminary data.</text>
</comment>
<organism evidence="2 3">
    <name type="scientific">Sphingomonas melonis</name>
    <dbReference type="NCBI Taxonomy" id="152682"/>
    <lineage>
        <taxon>Bacteria</taxon>
        <taxon>Pseudomonadati</taxon>
        <taxon>Pseudomonadota</taxon>
        <taxon>Alphaproteobacteria</taxon>
        <taxon>Sphingomonadales</taxon>
        <taxon>Sphingomonadaceae</taxon>
        <taxon>Sphingomonas</taxon>
    </lineage>
</organism>
<reference evidence="2 3" key="1">
    <citation type="submission" date="2015-01" db="EMBL/GenBank/DDBJ databases">
        <title>Genome of Sphingomonas taxi strain 30a.</title>
        <authorList>
            <person name="Eevers N."/>
            <person name="Van Hamme J."/>
            <person name="Bottos E."/>
            <person name="Weyens N."/>
            <person name="Vangronsveld J."/>
        </authorList>
    </citation>
    <scope>NUCLEOTIDE SEQUENCE [LARGE SCALE GENOMIC DNA]</scope>
    <source>
        <strain evidence="2 3">30a</strain>
    </source>
</reference>